<accession>Q54EE4</accession>
<comment type="caution">
    <text evidence="1">The sequence shown here is derived from an EMBL/GenBank/DDBJ whole genome shotgun (WGS) entry which is preliminary data.</text>
</comment>
<reference evidence="1 2" key="1">
    <citation type="journal article" date="2005" name="Nature">
        <title>The genome of the social amoeba Dictyostelium discoideum.</title>
        <authorList>
            <consortium name="The Dictyostelium discoideum Sequencing Consortium"/>
            <person name="Eichinger L."/>
            <person name="Pachebat J.A."/>
            <person name="Glockner G."/>
            <person name="Rajandream M.A."/>
            <person name="Sucgang R."/>
            <person name="Berriman M."/>
            <person name="Song J."/>
            <person name="Olsen R."/>
            <person name="Szafranski K."/>
            <person name="Xu Q."/>
            <person name="Tunggal B."/>
            <person name="Kummerfeld S."/>
            <person name="Madera M."/>
            <person name="Konfortov B.A."/>
            <person name="Rivero F."/>
            <person name="Bankier A.T."/>
            <person name="Lehmann R."/>
            <person name="Hamlin N."/>
            <person name="Davies R."/>
            <person name="Gaudet P."/>
            <person name="Fey P."/>
            <person name="Pilcher K."/>
            <person name="Chen G."/>
            <person name="Saunders D."/>
            <person name="Sodergren E."/>
            <person name="Davis P."/>
            <person name="Kerhornou A."/>
            <person name="Nie X."/>
            <person name="Hall N."/>
            <person name="Anjard C."/>
            <person name="Hemphill L."/>
            <person name="Bason N."/>
            <person name="Farbrother P."/>
            <person name="Desany B."/>
            <person name="Just E."/>
            <person name="Morio T."/>
            <person name="Rost R."/>
            <person name="Churcher C."/>
            <person name="Cooper J."/>
            <person name="Haydock S."/>
            <person name="van Driessche N."/>
            <person name="Cronin A."/>
            <person name="Goodhead I."/>
            <person name="Muzny D."/>
            <person name="Mourier T."/>
            <person name="Pain A."/>
            <person name="Lu M."/>
            <person name="Harper D."/>
            <person name="Lindsay R."/>
            <person name="Hauser H."/>
            <person name="James K."/>
            <person name="Quiles M."/>
            <person name="Madan Babu M."/>
            <person name="Saito T."/>
            <person name="Buchrieser C."/>
            <person name="Wardroper A."/>
            <person name="Felder M."/>
            <person name="Thangavelu M."/>
            <person name="Johnson D."/>
            <person name="Knights A."/>
            <person name="Loulseged H."/>
            <person name="Mungall K."/>
            <person name="Oliver K."/>
            <person name="Price C."/>
            <person name="Quail M.A."/>
            <person name="Urushihara H."/>
            <person name="Hernandez J."/>
            <person name="Rabbinowitsch E."/>
            <person name="Steffen D."/>
            <person name="Sanders M."/>
            <person name="Ma J."/>
            <person name="Kohara Y."/>
            <person name="Sharp S."/>
            <person name="Simmonds M."/>
            <person name="Spiegler S."/>
            <person name="Tivey A."/>
            <person name="Sugano S."/>
            <person name="White B."/>
            <person name="Walker D."/>
            <person name="Woodward J."/>
            <person name="Winckler T."/>
            <person name="Tanaka Y."/>
            <person name="Shaulsky G."/>
            <person name="Schleicher M."/>
            <person name="Weinstock G."/>
            <person name="Rosenthal A."/>
            <person name="Cox E.C."/>
            <person name="Chisholm R.L."/>
            <person name="Gibbs R."/>
            <person name="Loomis W.F."/>
            <person name="Platzer M."/>
            <person name="Kay R.R."/>
            <person name="Williams J."/>
            <person name="Dear P.H."/>
            <person name="Noegel A.A."/>
            <person name="Barrell B."/>
            <person name="Kuspa A."/>
        </authorList>
    </citation>
    <scope>NUCLEOTIDE SEQUENCE [LARGE SCALE GENOMIC DNA]</scope>
    <source>
        <strain evidence="1 2">AX4</strain>
    </source>
</reference>
<dbReference type="AlphaFoldDB" id="Q54EE4"/>
<dbReference type="KEGG" id="ddi:DDB_G0291542"/>
<sequence length="79" mass="9169">MNSLANNKTIKNLTLDFTICYYESETKNINLITKSIVSMLDQNTTLESIYIIPISEFNEIPNLKKNTKCKIMNNHKNKK</sequence>
<gene>
    <name evidence="1" type="ORF">DDB_G0291542</name>
</gene>
<dbReference type="HOGENOM" id="CLU_2611042_0_0_1"/>
<proteinExistence type="predicted"/>
<keyword evidence="2" id="KW-1185">Reference proteome</keyword>
<dbReference type="InParanoid" id="Q54EE4"/>
<organism evidence="1 2">
    <name type="scientific">Dictyostelium discoideum</name>
    <name type="common">Social amoeba</name>
    <dbReference type="NCBI Taxonomy" id="44689"/>
    <lineage>
        <taxon>Eukaryota</taxon>
        <taxon>Amoebozoa</taxon>
        <taxon>Evosea</taxon>
        <taxon>Eumycetozoa</taxon>
        <taxon>Dictyostelia</taxon>
        <taxon>Dictyosteliales</taxon>
        <taxon>Dictyosteliaceae</taxon>
        <taxon>Dictyostelium</taxon>
    </lineage>
</organism>
<dbReference type="GeneID" id="8628240"/>
<evidence type="ECO:0000313" key="2">
    <source>
        <dbReference type="Proteomes" id="UP000002195"/>
    </source>
</evidence>
<protein>
    <submittedName>
        <fullName evidence="1">Uncharacterized protein</fullName>
    </submittedName>
</protein>
<name>Q54EE4_DICDI</name>
<dbReference type="RefSeq" id="XP_635296.1">
    <property type="nucleotide sequence ID" value="XM_630204.1"/>
</dbReference>
<dbReference type="PaxDb" id="44689-DDB0183968"/>
<dbReference type="VEuPathDB" id="AmoebaDB:DDB_G0291542"/>
<dbReference type="Proteomes" id="UP000002195">
    <property type="component" value="Unassembled WGS sequence"/>
</dbReference>
<evidence type="ECO:0000313" key="1">
    <source>
        <dbReference type="EMBL" id="EAL61755.1"/>
    </source>
</evidence>
<dbReference type="EMBL" id="AAFI02000177">
    <property type="protein sequence ID" value="EAL61755.1"/>
    <property type="molecule type" value="Genomic_DNA"/>
</dbReference>